<dbReference type="PROSITE" id="PS51257">
    <property type="entry name" value="PROKAR_LIPOPROTEIN"/>
    <property type="match status" value="1"/>
</dbReference>
<dbReference type="AlphaFoldDB" id="W6AN27"/>
<dbReference type="NCBIfam" id="NF045726">
    <property type="entry name" value="XXplasma_LP"/>
    <property type="match status" value="1"/>
</dbReference>
<dbReference type="InterPro" id="IPR054816">
    <property type="entry name" value="Lipoprotein_mollicutes-type_CS"/>
</dbReference>
<evidence type="ECO:0000313" key="2">
    <source>
        <dbReference type="EMBL" id="AHI58125.1"/>
    </source>
</evidence>
<gene>
    <name evidence="2" type="ORF">P344_03985</name>
</gene>
<sequence>MKKLIAILGALGLTATGASSVVACNNNKKEDTNDLTKSFKSSYNANNTGIDLGNYGIE</sequence>
<reference evidence="2 3" key="1">
    <citation type="submission" date="2013-09" db="EMBL/GenBank/DDBJ databases">
        <title>Complete genome sequence of Spiroplasma mirum suckling mouse cataract agent.</title>
        <authorList>
            <person name="Landry C.A."/>
            <person name="Bastian F.O."/>
            <person name="Thune R.L."/>
        </authorList>
    </citation>
    <scope>NUCLEOTIDE SEQUENCE [LARGE SCALE GENOMIC DNA]</scope>
    <source>
        <strain evidence="2 3">SMCA</strain>
    </source>
</reference>
<dbReference type="EMBL" id="CP006720">
    <property type="protein sequence ID" value="AHI58125.1"/>
    <property type="molecule type" value="Genomic_DNA"/>
</dbReference>
<dbReference type="HOGENOM" id="CLU_2976992_0_0_14"/>
<dbReference type="RefSeq" id="WP_156028542.1">
    <property type="nucleotide sequence ID" value="NZ_CP002082.1"/>
</dbReference>
<dbReference type="KEGG" id="smia:P344_03985"/>
<proteinExistence type="predicted"/>
<accession>W6AN27</accession>
<keyword evidence="1" id="KW-0732">Signal</keyword>
<dbReference type="Proteomes" id="UP000019260">
    <property type="component" value="Chromosome"/>
</dbReference>
<organism evidence="2 3">
    <name type="scientific">Spiroplasma mirum ATCC 29335</name>
    <dbReference type="NCBI Taxonomy" id="838561"/>
    <lineage>
        <taxon>Bacteria</taxon>
        <taxon>Bacillati</taxon>
        <taxon>Mycoplasmatota</taxon>
        <taxon>Mollicutes</taxon>
        <taxon>Entomoplasmatales</taxon>
        <taxon>Spiroplasmataceae</taxon>
        <taxon>Spiroplasma</taxon>
    </lineage>
</organism>
<evidence type="ECO:0000256" key="1">
    <source>
        <dbReference type="SAM" id="SignalP"/>
    </source>
</evidence>
<dbReference type="STRING" id="838561.P344_03985"/>
<keyword evidence="3" id="KW-1185">Reference proteome</keyword>
<feature type="signal peptide" evidence="1">
    <location>
        <begin position="1"/>
        <end position="23"/>
    </location>
</feature>
<feature type="chain" id="PRO_5004877365" description="Lipoprotein" evidence="1">
    <location>
        <begin position="24"/>
        <end position="58"/>
    </location>
</feature>
<dbReference type="NCBIfam" id="NF038029">
    <property type="entry name" value="LP_plasma"/>
    <property type="match status" value="1"/>
</dbReference>
<protein>
    <recommendedName>
        <fullName evidence="4">Lipoprotein</fullName>
    </recommendedName>
</protein>
<evidence type="ECO:0008006" key="4">
    <source>
        <dbReference type="Google" id="ProtNLM"/>
    </source>
</evidence>
<dbReference type="PATRIC" id="fig|838561.3.peg.760"/>
<evidence type="ECO:0000313" key="3">
    <source>
        <dbReference type="Proteomes" id="UP000019260"/>
    </source>
</evidence>
<name>W6AN27_9MOLU</name>